<protein>
    <recommendedName>
        <fullName evidence="2">RNA-binding S4 domain-containing protein</fullName>
    </recommendedName>
</protein>
<dbReference type="PROSITE" id="PS50889">
    <property type="entry name" value="S4"/>
    <property type="match status" value="1"/>
</dbReference>
<dbReference type="CDD" id="cd00165">
    <property type="entry name" value="S4"/>
    <property type="match status" value="1"/>
</dbReference>
<comment type="caution">
    <text evidence="1">The sequence shown here is derived from an EMBL/GenBank/DDBJ whole genome shotgun (WGS) entry which is preliminary data.</text>
</comment>
<dbReference type="EMBL" id="VSSQ01004321">
    <property type="protein sequence ID" value="MPM24687.1"/>
    <property type="molecule type" value="Genomic_DNA"/>
</dbReference>
<evidence type="ECO:0000313" key="1">
    <source>
        <dbReference type="EMBL" id="MPM24687.1"/>
    </source>
</evidence>
<dbReference type="Pfam" id="PF13275">
    <property type="entry name" value="S4_2"/>
    <property type="match status" value="1"/>
</dbReference>
<sequence>MEKITINTDFIKLGQLLKYASIVGNGSDAKLIIADGLVTLNDNVVYERGKKIYPGDVVIVKDMGSVIVEHE</sequence>
<reference evidence="1" key="1">
    <citation type="submission" date="2019-08" db="EMBL/GenBank/DDBJ databases">
        <authorList>
            <person name="Kucharzyk K."/>
            <person name="Murdoch R.W."/>
            <person name="Higgins S."/>
            <person name="Loffler F."/>
        </authorList>
    </citation>
    <scope>NUCLEOTIDE SEQUENCE</scope>
</reference>
<dbReference type="InterPro" id="IPR036986">
    <property type="entry name" value="S4_RNA-bd_sf"/>
</dbReference>
<dbReference type="Gene3D" id="3.10.290.10">
    <property type="entry name" value="RNA-binding S4 domain"/>
    <property type="match status" value="1"/>
</dbReference>
<dbReference type="AlphaFoldDB" id="A0A644Y954"/>
<dbReference type="GO" id="GO:0003723">
    <property type="term" value="F:RNA binding"/>
    <property type="evidence" value="ECO:0007669"/>
    <property type="project" value="InterPro"/>
</dbReference>
<organism evidence="1">
    <name type="scientific">bioreactor metagenome</name>
    <dbReference type="NCBI Taxonomy" id="1076179"/>
    <lineage>
        <taxon>unclassified sequences</taxon>
        <taxon>metagenomes</taxon>
        <taxon>ecological metagenomes</taxon>
    </lineage>
</organism>
<accession>A0A644Y954</accession>
<dbReference type="SUPFAM" id="SSF55174">
    <property type="entry name" value="Alpha-L RNA-binding motif"/>
    <property type="match status" value="1"/>
</dbReference>
<gene>
    <name evidence="1" type="ORF">SDC9_71171</name>
</gene>
<evidence type="ECO:0008006" key="2">
    <source>
        <dbReference type="Google" id="ProtNLM"/>
    </source>
</evidence>
<proteinExistence type="predicted"/>
<name>A0A644Y954_9ZZZZ</name>